<organism evidence="3 4">
    <name type="scientific">Candidatus Methylocalor cossyra</name>
    <dbReference type="NCBI Taxonomy" id="3108543"/>
    <lineage>
        <taxon>Bacteria</taxon>
        <taxon>Pseudomonadati</taxon>
        <taxon>Pseudomonadota</taxon>
        <taxon>Gammaproteobacteria</taxon>
        <taxon>Methylococcales</taxon>
        <taxon>Methylococcaceae</taxon>
        <taxon>Candidatus Methylocalor</taxon>
    </lineage>
</organism>
<evidence type="ECO:0000313" key="4">
    <source>
        <dbReference type="Proteomes" id="UP001497493"/>
    </source>
</evidence>
<accession>A0ABP1C8L0</accession>
<feature type="region of interest" description="Disordered" evidence="1">
    <location>
        <begin position="39"/>
        <end position="73"/>
    </location>
</feature>
<evidence type="ECO:0000256" key="2">
    <source>
        <dbReference type="SAM" id="Phobius"/>
    </source>
</evidence>
<keyword evidence="4" id="KW-1185">Reference proteome</keyword>
<dbReference type="Proteomes" id="UP001497493">
    <property type="component" value="Chromosome"/>
</dbReference>
<evidence type="ECO:0000256" key="1">
    <source>
        <dbReference type="SAM" id="MobiDB-lite"/>
    </source>
</evidence>
<keyword evidence="2" id="KW-1133">Transmembrane helix</keyword>
<name>A0ABP1C8L0_9GAMM</name>
<protein>
    <submittedName>
        <fullName evidence="3">Uncharacterized protein</fullName>
    </submittedName>
</protein>
<proteinExistence type="predicted"/>
<gene>
    <name evidence="3" type="ORF">MECH1_V1_1746</name>
</gene>
<reference evidence="3 4" key="1">
    <citation type="submission" date="2024-04" db="EMBL/GenBank/DDBJ databases">
        <authorList>
            <person name="Cremers G."/>
        </authorList>
    </citation>
    <scope>NUCLEOTIDE SEQUENCE [LARGE SCALE GENOMIC DNA]</scope>
    <source>
        <strain evidence="3">MeCH1-AG</strain>
    </source>
</reference>
<dbReference type="EMBL" id="OZ026884">
    <property type="protein sequence ID" value="CAL1240522.1"/>
    <property type="molecule type" value="Genomic_DNA"/>
</dbReference>
<sequence>MESDYRGHDPGRTRLWITIGVMMVLLVVMSVLLLSRNRDRLTAPPPEPTRPAAADDSDAAPIQVKGQGGEGCEADPATYDVTVTAIGERATADASAQPLYLQDRDSVVRKYFLDLNGVSNAERLRLTSALVIGQRLKVRFVVCSGNGSRYLTFVQPVAAS</sequence>
<keyword evidence="2" id="KW-0812">Transmembrane</keyword>
<feature type="transmembrane region" description="Helical" evidence="2">
    <location>
        <begin position="15"/>
        <end position="34"/>
    </location>
</feature>
<keyword evidence="2" id="KW-0472">Membrane</keyword>
<evidence type="ECO:0000313" key="3">
    <source>
        <dbReference type="EMBL" id="CAL1240522.1"/>
    </source>
</evidence>